<accession>A0AAC8Q4K3</accession>
<evidence type="ECO:0000313" key="1">
    <source>
        <dbReference type="EMBL" id="AKJ00836.1"/>
    </source>
</evidence>
<gene>
    <name evidence="1" type="ORF">AA314_02462</name>
</gene>
<dbReference type="EMBL" id="CP011509">
    <property type="protein sequence ID" value="AKJ00836.1"/>
    <property type="molecule type" value="Genomic_DNA"/>
</dbReference>
<proteinExistence type="predicted"/>
<evidence type="ECO:0000313" key="2">
    <source>
        <dbReference type="Proteomes" id="UP000035579"/>
    </source>
</evidence>
<dbReference type="AlphaFoldDB" id="A0AAC8Q4K3"/>
<sequence>MGKELIEVGRLLGAARLPGNGFARWNGGYATDDFSGPLGSFVGVSEHAVSKVPNALTWDVGLAELPTQSFAFSLVNGDAYPFVFVGSAKVVVNETTGAPLLLLRNVVFVISTYFDSAKLKVSVDGIELFRLDNSTTRVDELYIPLTPGTTTRLSFDINALGRSEDVFNLAYNKDLSFRLLALDLAVEANADATTCGLR</sequence>
<organism evidence="1 2">
    <name type="scientific">Archangium gephyra</name>
    <dbReference type="NCBI Taxonomy" id="48"/>
    <lineage>
        <taxon>Bacteria</taxon>
        <taxon>Pseudomonadati</taxon>
        <taxon>Myxococcota</taxon>
        <taxon>Myxococcia</taxon>
        <taxon>Myxococcales</taxon>
        <taxon>Cystobacterineae</taxon>
        <taxon>Archangiaceae</taxon>
        <taxon>Archangium</taxon>
    </lineage>
</organism>
<dbReference type="KEGG" id="age:AA314_02462"/>
<dbReference type="Proteomes" id="UP000035579">
    <property type="component" value="Chromosome"/>
</dbReference>
<protein>
    <submittedName>
        <fullName evidence="1">Uncharacterized protein</fullName>
    </submittedName>
</protein>
<name>A0AAC8Q4K3_9BACT</name>
<reference evidence="1 2" key="1">
    <citation type="submission" date="2015-05" db="EMBL/GenBank/DDBJ databases">
        <title>Genome assembly of Archangium gephyra DSM 2261.</title>
        <authorList>
            <person name="Sharma G."/>
            <person name="Subramanian S."/>
        </authorList>
    </citation>
    <scope>NUCLEOTIDE SEQUENCE [LARGE SCALE GENOMIC DNA]</scope>
    <source>
        <strain evidence="1 2">DSM 2261</strain>
    </source>
</reference>